<dbReference type="Gene3D" id="2.40.50.40">
    <property type="match status" value="1"/>
</dbReference>
<dbReference type="PANTHER" id="PTHR46148:SF52">
    <property type="entry name" value="OS04G0603800 PROTEIN"/>
    <property type="match status" value="1"/>
</dbReference>
<dbReference type="Proteomes" id="UP000265200">
    <property type="component" value="Chromosome 17"/>
</dbReference>
<dbReference type="Ensembl" id="ENSORLT00015035502.1">
    <property type="protein sequence ID" value="ENSORLP00015034379.1"/>
    <property type="gene ID" value="ENSORLG00015020329.1"/>
</dbReference>
<dbReference type="InterPro" id="IPR016197">
    <property type="entry name" value="Chromo-like_dom_sf"/>
</dbReference>
<dbReference type="Pfam" id="PF00385">
    <property type="entry name" value="Chromo"/>
    <property type="match status" value="1"/>
</dbReference>
<dbReference type="Pfam" id="PF24626">
    <property type="entry name" value="SH3_Tf2-1"/>
    <property type="match status" value="1"/>
</dbReference>
<dbReference type="PROSITE" id="PS50013">
    <property type="entry name" value="CHROMO_2"/>
    <property type="match status" value="1"/>
</dbReference>
<name>A0A3P9JQF8_ORYLA</name>
<dbReference type="AlphaFoldDB" id="A0A3P9JQF8"/>
<reference key="1">
    <citation type="journal article" date="2007" name="Nature">
        <title>The medaka draft genome and insights into vertebrate genome evolution.</title>
        <authorList>
            <person name="Kasahara M."/>
            <person name="Naruse K."/>
            <person name="Sasaki S."/>
            <person name="Nakatani Y."/>
            <person name="Qu W."/>
            <person name="Ahsan B."/>
            <person name="Yamada T."/>
            <person name="Nagayasu Y."/>
            <person name="Doi K."/>
            <person name="Kasai Y."/>
            <person name="Jindo T."/>
            <person name="Kobayashi D."/>
            <person name="Shimada A."/>
            <person name="Toyoda A."/>
            <person name="Kuroki Y."/>
            <person name="Fujiyama A."/>
            <person name="Sasaki T."/>
            <person name="Shimizu A."/>
            <person name="Asakawa S."/>
            <person name="Shimizu N."/>
            <person name="Hashimoto S."/>
            <person name="Yang J."/>
            <person name="Lee Y."/>
            <person name="Matsushima K."/>
            <person name="Sugano S."/>
            <person name="Sakaizumi M."/>
            <person name="Narita T."/>
            <person name="Ohishi K."/>
            <person name="Haga S."/>
            <person name="Ohta F."/>
            <person name="Nomoto H."/>
            <person name="Nogata K."/>
            <person name="Morishita T."/>
            <person name="Endo T."/>
            <person name="Shin-I T."/>
            <person name="Takeda H."/>
            <person name="Morishita S."/>
            <person name="Kohara Y."/>
        </authorList>
    </citation>
    <scope>NUCLEOTIDE SEQUENCE [LARGE SCALE GENOMIC DNA]</scope>
    <source>
        <strain>Hd-rR</strain>
    </source>
</reference>
<organism evidence="3 4">
    <name type="scientific">Oryzias latipes</name>
    <name type="common">Japanese rice fish</name>
    <name type="synonym">Japanese killifish</name>
    <dbReference type="NCBI Taxonomy" id="8090"/>
    <lineage>
        <taxon>Eukaryota</taxon>
        <taxon>Metazoa</taxon>
        <taxon>Chordata</taxon>
        <taxon>Craniata</taxon>
        <taxon>Vertebrata</taxon>
        <taxon>Euteleostomi</taxon>
        <taxon>Actinopterygii</taxon>
        <taxon>Neopterygii</taxon>
        <taxon>Teleostei</taxon>
        <taxon>Neoteleostei</taxon>
        <taxon>Acanthomorphata</taxon>
        <taxon>Ovalentaria</taxon>
        <taxon>Atherinomorphae</taxon>
        <taxon>Beloniformes</taxon>
        <taxon>Adrianichthyidae</taxon>
        <taxon>Oryziinae</taxon>
        <taxon>Oryzias</taxon>
    </lineage>
</organism>
<evidence type="ECO:0000256" key="1">
    <source>
        <dbReference type="ARBA" id="ARBA00004123"/>
    </source>
</evidence>
<protein>
    <recommendedName>
        <fullName evidence="2">Chromo domain-containing protein</fullName>
    </recommendedName>
</protein>
<reference evidence="3" key="3">
    <citation type="submission" date="2025-08" db="UniProtKB">
        <authorList>
            <consortium name="Ensembl"/>
        </authorList>
    </citation>
    <scope>IDENTIFICATION</scope>
    <source>
        <strain evidence="3">HSOK</strain>
    </source>
</reference>
<dbReference type="PANTHER" id="PTHR46148">
    <property type="entry name" value="CHROMO DOMAIN-CONTAINING PROTEIN"/>
    <property type="match status" value="1"/>
</dbReference>
<reference evidence="3 4" key="2">
    <citation type="submission" date="2017-04" db="EMBL/GenBank/DDBJ databases">
        <title>CpG methylation of centromeres and impact of large insertions on vertebrate speciation.</title>
        <authorList>
            <person name="Ichikawa K."/>
            <person name="Yoshimura J."/>
            <person name="Morishita S."/>
        </authorList>
    </citation>
    <scope>NUCLEOTIDE SEQUENCE</scope>
    <source>
        <strain evidence="3 4">HSOK</strain>
    </source>
</reference>
<dbReference type="SMART" id="SM00298">
    <property type="entry name" value="CHROMO"/>
    <property type="match status" value="1"/>
</dbReference>
<proteinExistence type="predicted"/>
<dbReference type="InterPro" id="IPR023780">
    <property type="entry name" value="Chromo_domain"/>
</dbReference>
<evidence type="ECO:0000313" key="3">
    <source>
        <dbReference type="Ensembl" id="ENSORLP00015034379.1"/>
    </source>
</evidence>
<comment type="subcellular location">
    <subcellularLocation>
        <location evidence="1">Nucleus</location>
    </subcellularLocation>
</comment>
<evidence type="ECO:0000259" key="2">
    <source>
        <dbReference type="PROSITE" id="PS50013"/>
    </source>
</evidence>
<feature type="domain" description="Chromo" evidence="2">
    <location>
        <begin position="80"/>
        <end position="138"/>
    </location>
</feature>
<accession>A0A3P9JQF8</accession>
<dbReference type="SUPFAM" id="SSF54160">
    <property type="entry name" value="Chromo domain-like"/>
    <property type="match status" value="1"/>
</dbReference>
<dbReference type="InterPro" id="IPR056924">
    <property type="entry name" value="SH3_Tf2-1"/>
</dbReference>
<reference evidence="3" key="4">
    <citation type="submission" date="2025-09" db="UniProtKB">
        <authorList>
            <consortium name="Ensembl"/>
        </authorList>
    </citation>
    <scope>IDENTIFICATION</scope>
    <source>
        <strain evidence="3">HSOK</strain>
    </source>
</reference>
<dbReference type="InterPro" id="IPR000953">
    <property type="entry name" value="Chromo/chromo_shadow_dom"/>
</dbReference>
<dbReference type="GO" id="GO:0005634">
    <property type="term" value="C:nucleus"/>
    <property type="evidence" value="ECO:0007669"/>
    <property type="project" value="UniProtKB-SubCell"/>
</dbReference>
<sequence length="171" mass="18750">LLSTGERTCASLSKLQPRYIGPFPIIRVINPVAVRLDLPRSMKVHPVFHVSKLKPAQDSPLQPAPTPPPAPRMVDGGPVYTIREILASRWVGRGIQYLIDWEGYGPADRQWVPGRHICDPSLIARFHRLHPDQPRRGPSGWPCCSAATLLQAPPPSPVPGVFTAGSHVLSD</sequence>
<evidence type="ECO:0000313" key="4">
    <source>
        <dbReference type="Proteomes" id="UP000265200"/>
    </source>
</evidence>